<dbReference type="Proteomes" id="UP000216429">
    <property type="component" value="Unassembled WGS sequence"/>
</dbReference>
<dbReference type="PANTHER" id="PTHR12526:SF630">
    <property type="entry name" value="GLYCOSYLTRANSFERASE"/>
    <property type="match status" value="1"/>
</dbReference>
<proteinExistence type="predicted"/>
<keyword evidence="2" id="KW-0808">Transferase</keyword>
<name>A0A261VCZ9_9BORD</name>
<dbReference type="EMBL" id="NEVU01000003">
    <property type="protein sequence ID" value="OZI71717.1"/>
    <property type="molecule type" value="Genomic_DNA"/>
</dbReference>
<protein>
    <submittedName>
        <fullName evidence="2">Glycosyl transferase</fullName>
    </submittedName>
</protein>
<dbReference type="PANTHER" id="PTHR12526">
    <property type="entry name" value="GLYCOSYLTRANSFERASE"/>
    <property type="match status" value="1"/>
</dbReference>
<evidence type="ECO:0000313" key="2">
    <source>
        <dbReference type="EMBL" id="OZI71717.1"/>
    </source>
</evidence>
<dbReference type="AlphaFoldDB" id="A0A261VCZ9"/>
<dbReference type="Gene3D" id="3.40.50.2000">
    <property type="entry name" value="Glycogen Phosphorylase B"/>
    <property type="match status" value="2"/>
</dbReference>
<evidence type="ECO:0000313" key="3">
    <source>
        <dbReference type="Proteomes" id="UP000216429"/>
    </source>
</evidence>
<keyword evidence="3" id="KW-1185">Reference proteome</keyword>
<sequence>MTCSRLRAIEASMRIAHIITGLGQGGAESVLYRLASYTDTSTRHVVISLTDEGVYGARLRAAGITVHALGMPRGRVTLSGVLALRSLLRAEAPDAVQTWMYHADLIGGVAARLAGIKAVAWGIRNSGNHLNRSSRSARLVLRACAALSGWIPRAIVCAAQDAAQRHQALGYRGKAMVVIPNGYDLSRYAPQAEAGARMRALWGVSADTPLIGCVARWDPLKDHRNLLAALGRLVRQGQDLKCVLVGRGMTPGNSALVALIEAEGLQGRVLLTGPSDDVATIMNSLDLHVLSSCAEGFPNVVAEAMACGTPCVVTDVGDAAHIVGETGVVVPAEQPEALARGIAQALDDVARRGRAAVGGAARERVLALFDLGRMVRAYEAVWRRIAGDR</sequence>
<dbReference type="GO" id="GO:0016757">
    <property type="term" value="F:glycosyltransferase activity"/>
    <property type="evidence" value="ECO:0007669"/>
    <property type="project" value="UniProtKB-ARBA"/>
</dbReference>
<dbReference type="SUPFAM" id="SSF53756">
    <property type="entry name" value="UDP-Glycosyltransferase/glycogen phosphorylase"/>
    <property type="match status" value="1"/>
</dbReference>
<evidence type="ECO:0000259" key="1">
    <source>
        <dbReference type="Pfam" id="PF13439"/>
    </source>
</evidence>
<dbReference type="CDD" id="cd03807">
    <property type="entry name" value="GT4_WbnK-like"/>
    <property type="match status" value="1"/>
</dbReference>
<dbReference type="InterPro" id="IPR028098">
    <property type="entry name" value="Glyco_trans_4-like_N"/>
</dbReference>
<gene>
    <name evidence="2" type="ORF">CAL22_18135</name>
</gene>
<comment type="caution">
    <text evidence="2">The sequence shown here is derived from an EMBL/GenBank/DDBJ whole genome shotgun (WGS) entry which is preliminary data.</text>
</comment>
<accession>A0A261VCZ9</accession>
<dbReference type="Pfam" id="PF13439">
    <property type="entry name" value="Glyco_transf_4"/>
    <property type="match status" value="1"/>
</dbReference>
<reference evidence="3" key="1">
    <citation type="submission" date="2017-05" db="EMBL/GenBank/DDBJ databases">
        <title>Complete and WGS of Bordetella genogroups.</title>
        <authorList>
            <person name="Spilker T."/>
            <person name="Lipuma J."/>
        </authorList>
    </citation>
    <scope>NUCLEOTIDE SEQUENCE [LARGE SCALE GENOMIC DNA]</scope>
    <source>
        <strain evidence="3">AU6712</strain>
    </source>
</reference>
<organism evidence="2 3">
    <name type="scientific">Bordetella genomosp. 12</name>
    <dbReference type="NCBI Taxonomy" id="463035"/>
    <lineage>
        <taxon>Bacteria</taxon>
        <taxon>Pseudomonadati</taxon>
        <taxon>Pseudomonadota</taxon>
        <taxon>Betaproteobacteria</taxon>
        <taxon>Burkholderiales</taxon>
        <taxon>Alcaligenaceae</taxon>
        <taxon>Bordetella</taxon>
    </lineage>
</organism>
<dbReference type="Pfam" id="PF13692">
    <property type="entry name" value="Glyco_trans_1_4"/>
    <property type="match status" value="1"/>
</dbReference>
<feature type="domain" description="Glycosyltransferase subfamily 4-like N-terminal" evidence="1">
    <location>
        <begin position="25"/>
        <end position="187"/>
    </location>
</feature>